<accession>A0A397V7G4</accession>
<dbReference type="EMBL" id="QKWP01000597">
    <property type="protein sequence ID" value="RIB17578.1"/>
    <property type="molecule type" value="Genomic_DNA"/>
</dbReference>
<proteinExistence type="predicted"/>
<dbReference type="Proteomes" id="UP000266673">
    <property type="component" value="Unassembled WGS sequence"/>
</dbReference>
<feature type="domain" description="Protein kinase" evidence="2">
    <location>
        <begin position="1"/>
        <end position="189"/>
    </location>
</feature>
<keyword evidence="1" id="KW-0812">Transmembrane</keyword>
<dbReference type="SUPFAM" id="SSF56112">
    <property type="entry name" value="Protein kinase-like (PK-like)"/>
    <property type="match status" value="1"/>
</dbReference>
<dbReference type="GO" id="GO:0004674">
    <property type="term" value="F:protein serine/threonine kinase activity"/>
    <property type="evidence" value="ECO:0007669"/>
    <property type="project" value="TreeGrafter"/>
</dbReference>
<dbReference type="InterPro" id="IPR051681">
    <property type="entry name" value="Ser/Thr_Kinases-Pseudokinases"/>
</dbReference>
<dbReference type="PROSITE" id="PS50011">
    <property type="entry name" value="PROTEIN_KINASE_DOM"/>
    <property type="match status" value="1"/>
</dbReference>
<dbReference type="GO" id="GO:0005524">
    <property type="term" value="F:ATP binding"/>
    <property type="evidence" value="ECO:0007669"/>
    <property type="project" value="InterPro"/>
</dbReference>
<gene>
    <name evidence="3" type="ORF">C2G38_1968511</name>
</gene>
<feature type="non-terminal residue" evidence="3">
    <location>
        <position position="1"/>
    </location>
</feature>
<dbReference type="InterPro" id="IPR000719">
    <property type="entry name" value="Prot_kinase_dom"/>
</dbReference>
<dbReference type="AlphaFoldDB" id="A0A397V7G4"/>
<feature type="transmembrane region" description="Helical" evidence="1">
    <location>
        <begin position="246"/>
        <end position="264"/>
    </location>
</feature>
<protein>
    <submittedName>
        <fullName evidence="3">Kinase-like domain-containing protein</fullName>
    </submittedName>
</protein>
<keyword evidence="1" id="KW-0472">Membrane</keyword>
<dbReference type="InterPro" id="IPR001245">
    <property type="entry name" value="Ser-Thr/Tyr_kinase_cat_dom"/>
</dbReference>
<keyword evidence="3" id="KW-0808">Transferase</keyword>
<reference evidence="3 4" key="1">
    <citation type="submission" date="2018-06" db="EMBL/GenBank/DDBJ databases">
        <title>Comparative genomics reveals the genomic features of Rhizophagus irregularis, R. cerebriforme, R. diaphanum and Gigaspora rosea, and their symbiotic lifestyle signature.</title>
        <authorList>
            <person name="Morin E."/>
            <person name="San Clemente H."/>
            <person name="Chen E.C.H."/>
            <person name="De La Providencia I."/>
            <person name="Hainaut M."/>
            <person name="Kuo A."/>
            <person name="Kohler A."/>
            <person name="Murat C."/>
            <person name="Tang N."/>
            <person name="Roy S."/>
            <person name="Loubradou J."/>
            <person name="Henrissat B."/>
            <person name="Grigoriev I.V."/>
            <person name="Corradi N."/>
            <person name="Roux C."/>
            <person name="Martin F.M."/>
        </authorList>
    </citation>
    <scope>NUCLEOTIDE SEQUENCE [LARGE SCALE GENOMIC DNA]</scope>
    <source>
        <strain evidence="3 4">DAOM 194757</strain>
    </source>
</reference>
<keyword evidence="4" id="KW-1185">Reference proteome</keyword>
<dbReference type="PANTHER" id="PTHR44329">
    <property type="entry name" value="SERINE/THREONINE-PROTEIN KINASE TNNI3K-RELATED"/>
    <property type="match status" value="1"/>
</dbReference>
<dbReference type="Pfam" id="PF07714">
    <property type="entry name" value="PK_Tyr_Ser-Thr"/>
    <property type="match status" value="1"/>
</dbReference>
<keyword evidence="1" id="KW-1133">Transmembrane helix</keyword>
<name>A0A397V7G4_9GLOM</name>
<comment type="caution">
    <text evidence="3">The sequence shown here is derived from an EMBL/GenBank/DDBJ whole genome shotgun (WGS) entry which is preliminary data.</text>
</comment>
<sequence>DGNYMMVMEYTKQGSLGKLLNSKYGKLDWASKVANLYYIASRLNTIYYTNLVHKDFHSGNIVNQNMYSSYITDFGLCKPVSQDSNSKALFGVLPYIAPEVLYSHGKEYTQKSDIYTFGIIISEVFTGYPPYYNIPHDNVLAIKICYSLRPKIRCKVPQLLLDLMNKCLDTEPQNRPTAKELGDTLHQFFKDLKNNKTELYRQIQNIKDLDKNFITYDQVKYQTHPQAIYTSRLLNLSNLPKPGNNTYIFIKLVNMLLIVNLLIYKMQVMIFIFLDWI</sequence>
<dbReference type="InterPro" id="IPR011009">
    <property type="entry name" value="Kinase-like_dom_sf"/>
</dbReference>
<evidence type="ECO:0000313" key="3">
    <source>
        <dbReference type="EMBL" id="RIB17578.1"/>
    </source>
</evidence>
<evidence type="ECO:0000256" key="1">
    <source>
        <dbReference type="SAM" id="Phobius"/>
    </source>
</evidence>
<evidence type="ECO:0000313" key="4">
    <source>
        <dbReference type="Proteomes" id="UP000266673"/>
    </source>
</evidence>
<organism evidence="3 4">
    <name type="scientific">Gigaspora rosea</name>
    <dbReference type="NCBI Taxonomy" id="44941"/>
    <lineage>
        <taxon>Eukaryota</taxon>
        <taxon>Fungi</taxon>
        <taxon>Fungi incertae sedis</taxon>
        <taxon>Mucoromycota</taxon>
        <taxon>Glomeromycotina</taxon>
        <taxon>Glomeromycetes</taxon>
        <taxon>Diversisporales</taxon>
        <taxon>Gigasporaceae</taxon>
        <taxon>Gigaspora</taxon>
    </lineage>
</organism>
<dbReference type="Gene3D" id="1.10.510.10">
    <property type="entry name" value="Transferase(Phosphotransferase) domain 1"/>
    <property type="match status" value="1"/>
</dbReference>
<keyword evidence="3" id="KW-0418">Kinase</keyword>
<evidence type="ECO:0000259" key="2">
    <source>
        <dbReference type="PROSITE" id="PS50011"/>
    </source>
</evidence>